<dbReference type="STRING" id="6205.A0A0R3WRI1"/>
<evidence type="ECO:0000313" key="4">
    <source>
        <dbReference type="WBParaSite" id="TTAC_0000337101-mRNA-1"/>
    </source>
</evidence>
<keyword evidence="3" id="KW-1185">Reference proteome</keyword>
<dbReference type="InterPro" id="IPR027397">
    <property type="entry name" value="Catenin-bd_sf"/>
</dbReference>
<keyword evidence="1" id="KW-0472">Membrane</keyword>
<keyword evidence="1" id="KW-1133">Transmembrane helix</keyword>
<protein>
    <submittedName>
        <fullName evidence="4">CTNNB1_binding domain-containing protein</fullName>
    </submittedName>
</protein>
<dbReference type="Gene3D" id="4.10.900.10">
    <property type="entry name" value="TCF3-CBD (Catenin binding domain)"/>
    <property type="match status" value="1"/>
</dbReference>
<name>A0A0R3WRI1_HYDTA</name>
<gene>
    <name evidence="2" type="ORF">TTAC_LOCUS3356</name>
</gene>
<feature type="transmembrane region" description="Helical" evidence="1">
    <location>
        <begin position="51"/>
        <end position="73"/>
    </location>
</feature>
<evidence type="ECO:0000256" key="1">
    <source>
        <dbReference type="SAM" id="Phobius"/>
    </source>
</evidence>
<evidence type="ECO:0000313" key="2">
    <source>
        <dbReference type="EMBL" id="VDM22457.1"/>
    </source>
</evidence>
<proteinExistence type="predicted"/>
<keyword evidence="1" id="KW-0812">Transmembrane</keyword>
<reference evidence="2 3" key="2">
    <citation type="submission" date="2018-11" db="EMBL/GenBank/DDBJ databases">
        <authorList>
            <consortium name="Pathogen Informatics"/>
        </authorList>
    </citation>
    <scope>NUCLEOTIDE SEQUENCE [LARGE SCALE GENOMIC DNA]</scope>
</reference>
<evidence type="ECO:0000313" key="3">
    <source>
        <dbReference type="Proteomes" id="UP000274429"/>
    </source>
</evidence>
<reference evidence="4" key="1">
    <citation type="submission" date="2017-02" db="UniProtKB">
        <authorList>
            <consortium name="WormBaseParasite"/>
        </authorList>
    </citation>
    <scope>IDENTIFICATION</scope>
</reference>
<dbReference type="AlphaFoldDB" id="A0A0R3WRI1"/>
<dbReference type="OrthoDB" id="2307332at2759"/>
<dbReference type="WBParaSite" id="TTAC_0000337101-mRNA-1">
    <property type="protein sequence ID" value="TTAC_0000337101-mRNA-1"/>
    <property type="gene ID" value="TTAC_0000337101"/>
</dbReference>
<dbReference type="EMBL" id="UYWX01002300">
    <property type="protein sequence ID" value="VDM22457.1"/>
    <property type="molecule type" value="Genomic_DNA"/>
</dbReference>
<accession>A0A0R3WRI1</accession>
<sequence>MNSVAGDDLACTDEIKVYEDEGEEDEQVKSSENLTEDKVGLVIESEEQVLLFLHCCITVYGLISANLGLYSLAPSKFTILRSHI</sequence>
<dbReference type="Proteomes" id="UP000274429">
    <property type="component" value="Unassembled WGS sequence"/>
</dbReference>
<organism evidence="4">
    <name type="scientific">Hydatigena taeniaeformis</name>
    <name type="common">Feline tapeworm</name>
    <name type="synonym">Taenia taeniaeformis</name>
    <dbReference type="NCBI Taxonomy" id="6205"/>
    <lineage>
        <taxon>Eukaryota</taxon>
        <taxon>Metazoa</taxon>
        <taxon>Spiralia</taxon>
        <taxon>Lophotrochozoa</taxon>
        <taxon>Platyhelminthes</taxon>
        <taxon>Cestoda</taxon>
        <taxon>Eucestoda</taxon>
        <taxon>Cyclophyllidea</taxon>
        <taxon>Taeniidae</taxon>
        <taxon>Hydatigera</taxon>
    </lineage>
</organism>